<proteinExistence type="inferred from homology"/>
<reference evidence="4" key="1">
    <citation type="submission" date="2017-01" db="EMBL/GenBank/DDBJ databases">
        <authorList>
            <person name="Wang Y."/>
            <person name="White M."/>
            <person name="Kvist S."/>
            <person name="Moncalvo J.-M."/>
        </authorList>
    </citation>
    <scope>NUCLEOTIDE SEQUENCE [LARGE SCALE GENOMIC DNA]</scope>
    <source>
        <strain evidence="4">ID-206-W2</strain>
    </source>
</reference>
<dbReference type="PROSITE" id="PS51203">
    <property type="entry name" value="CS"/>
    <property type="match status" value="1"/>
</dbReference>
<keyword evidence="4" id="KW-1185">Reference proteome</keyword>
<dbReference type="InterPro" id="IPR048696">
    <property type="entry name" value="SHQ1-like_CS"/>
</dbReference>
<dbReference type="Pfam" id="PF04925">
    <property type="entry name" value="SHQ1"/>
    <property type="match status" value="1"/>
</dbReference>
<feature type="domain" description="CS" evidence="2">
    <location>
        <begin position="1"/>
        <end position="89"/>
    </location>
</feature>
<dbReference type="PANTHER" id="PTHR12967">
    <property type="entry name" value="PROTEIN SHQ1 HOMOLOG"/>
    <property type="match status" value="1"/>
</dbReference>
<dbReference type="CDD" id="cd06463">
    <property type="entry name" value="p23_like"/>
    <property type="match status" value="1"/>
</dbReference>
<dbReference type="InterPro" id="IPR007052">
    <property type="entry name" value="CS_dom"/>
</dbReference>
<comment type="similarity">
    <text evidence="1">Belongs to the SHQ1 family.</text>
</comment>
<dbReference type="InterPro" id="IPR039742">
    <property type="entry name" value="Shq1"/>
</dbReference>
<dbReference type="Gene3D" id="2.60.40.790">
    <property type="match status" value="1"/>
</dbReference>
<evidence type="ECO:0000313" key="3">
    <source>
        <dbReference type="EMBL" id="OMJ15347.1"/>
    </source>
</evidence>
<dbReference type="SUPFAM" id="SSF49764">
    <property type="entry name" value="HSP20-like chaperones"/>
    <property type="match status" value="1"/>
</dbReference>
<dbReference type="GO" id="GO:0005737">
    <property type="term" value="C:cytoplasm"/>
    <property type="evidence" value="ECO:0007669"/>
    <property type="project" value="TreeGrafter"/>
</dbReference>
<dbReference type="Proteomes" id="UP000187429">
    <property type="component" value="Unassembled WGS sequence"/>
</dbReference>
<dbReference type="GO" id="GO:0005654">
    <property type="term" value="C:nucleoplasm"/>
    <property type="evidence" value="ECO:0007669"/>
    <property type="project" value="TreeGrafter"/>
</dbReference>
<sequence length="525" mass="60763">MITPKFQVTQDDDYIYISIFITHVKASNIEFDVDGNEFRFFANPYYLRLKLTGQVIETEDSTAKLDISEGKLQVKLSKLKKGQFFPDLDLLSLLLATRSEANDITSKNPLIIEELDDNSSDLKEHNNESDQDTDWEIPQSLEEVNFSLLFIYLFHHILPNMKFSDIIITATYGFNRQYNGWFTHVDQTANEINCIQSPETTSNSQRTSKQHELEDTDFNEDYYMSNFIDDDEIEPLIESQSKFESDLNSLLEVVGSSDLISFFKKNQFTSNNSIKNLFEFTEKEKEYLIRLPKKTYIIDDKKSLYLGIVDILFAYAYNNRVFEGENNVESVWTIGIISASCSCLRNFDSLKQTIVSFYRRSLTYPLFRNWDLSEKVYNDVINILKLGKRYLLKIFLDIKDMFDHHDIYYVYSKVIFDDYCVWIQNSAKDTSLISLSEKLQALSISKDDIGWPLEQYEDLVLESSSDESDNESIIGSENISTEIPTIQNHISPIISIEPSVPEISKSIDSLAINPTKKKSPLIQEL</sequence>
<comment type="caution">
    <text evidence="3">The sequence shown here is derived from an EMBL/GenBank/DDBJ whole genome shotgun (WGS) entry which is preliminary data.</text>
</comment>
<evidence type="ECO:0000313" key="4">
    <source>
        <dbReference type="Proteomes" id="UP000187429"/>
    </source>
</evidence>
<accession>A0A1R1XL18</accession>
<organism evidence="3 4">
    <name type="scientific">Smittium culicis</name>
    <dbReference type="NCBI Taxonomy" id="133412"/>
    <lineage>
        <taxon>Eukaryota</taxon>
        <taxon>Fungi</taxon>
        <taxon>Fungi incertae sedis</taxon>
        <taxon>Zoopagomycota</taxon>
        <taxon>Kickxellomycotina</taxon>
        <taxon>Harpellomycetes</taxon>
        <taxon>Harpellales</taxon>
        <taxon>Legeriomycetaceae</taxon>
        <taxon>Smittium</taxon>
    </lineage>
</organism>
<dbReference type="InterPro" id="IPR008978">
    <property type="entry name" value="HSP20-like_chaperone"/>
</dbReference>
<protein>
    <submittedName>
        <fullName evidence="3">Protein shq1</fullName>
    </submittedName>
</protein>
<dbReference type="EMBL" id="LSSM01004290">
    <property type="protein sequence ID" value="OMJ15347.1"/>
    <property type="molecule type" value="Genomic_DNA"/>
</dbReference>
<name>A0A1R1XL18_9FUNG</name>
<dbReference type="GO" id="GO:0051082">
    <property type="term" value="F:unfolded protein binding"/>
    <property type="evidence" value="ECO:0007669"/>
    <property type="project" value="TreeGrafter"/>
</dbReference>
<dbReference type="PANTHER" id="PTHR12967:SF0">
    <property type="entry name" value="PROTEIN SHQ1 HOMOLOG"/>
    <property type="match status" value="1"/>
</dbReference>
<evidence type="ECO:0000259" key="2">
    <source>
        <dbReference type="PROSITE" id="PS51203"/>
    </source>
</evidence>
<dbReference type="Pfam" id="PF21413">
    <property type="entry name" value="SHQ1-like_CS"/>
    <property type="match status" value="1"/>
</dbReference>
<evidence type="ECO:0000256" key="1">
    <source>
        <dbReference type="ARBA" id="ARBA00005607"/>
    </source>
</evidence>
<dbReference type="InterPro" id="IPR007009">
    <property type="entry name" value="Shq1_C"/>
</dbReference>
<dbReference type="AlphaFoldDB" id="A0A1R1XL18"/>
<gene>
    <name evidence="3" type="ORF">AYI69_g8220</name>
</gene>
<dbReference type="GO" id="GO:0000493">
    <property type="term" value="P:box H/ACA snoRNP assembly"/>
    <property type="evidence" value="ECO:0007669"/>
    <property type="project" value="InterPro"/>
</dbReference>
<dbReference type="OrthoDB" id="73639at2759"/>